<dbReference type="InParanoid" id="A0A2P5F260"/>
<dbReference type="Gene3D" id="1.20.58.120">
    <property type="entry name" value="BAG domain"/>
    <property type="match status" value="1"/>
</dbReference>
<evidence type="ECO:0000256" key="3">
    <source>
        <dbReference type="SAM" id="Coils"/>
    </source>
</evidence>
<dbReference type="FunFam" id="1.20.58.120:FF:000010">
    <property type="entry name" value="BAG family molecular chaperone regulator 6"/>
    <property type="match status" value="1"/>
</dbReference>
<protein>
    <submittedName>
        <fullName evidence="6">BAG domain containing protein</fullName>
    </submittedName>
</protein>
<gene>
    <name evidence="6" type="ORF">TorRG33x02_124470</name>
</gene>
<feature type="compositionally biased region" description="Polar residues" evidence="4">
    <location>
        <begin position="265"/>
        <end position="274"/>
    </location>
</feature>
<reference evidence="7" key="1">
    <citation type="submission" date="2016-06" db="EMBL/GenBank/DDBJ databases">
        <title>Parallel loss of symbiosis genes in relatives of nitrogen-fixing non-legume Parasponia.</title>
        <authorList>
            <person name="Van Velzen R."/>
            <person name="Holmer R."/>
            <person name="Bu F."/>
            <person name="Rutten L."/>
            <person name="Van Zeijl A."/>
            <person name="Liu W."/>
            <person name="Santuari L."/>
            <person name="Cao Q."/>
            <person name="Sharma T."/>
            <person name="Shen D."/>
            <person name="Roswanjaya Y."/>
            <person name="Wardhani T."/>
            <person name="Kalhor M.S."/>
            <person name="Jansen J."/>
            <person name="Van den Hoogen J."/>
            <person name="Gungor B."/>
            <person name="Hartog M."/>
            <person name="Hontelez J."/>
            <person name="Verver J."/>
            <person name="Yang W.-C."/>
            <person name="Schijlen E."/>
            <person name="Repin R."/>
            <person name="Schilthuizen M."/>
            <person name="Schranz E."/>
            <person name="Heidstra R."/>
            <person name="Miyata K."/>
            <person name="Fedorova E."/>
            <person name="Kohlen W."/>
            <person name="Bisseling T."/>
            <person name="Smit S."/>
            <person name="Geurts R."/>
        </authorList>
    </citation>
    <scope>NUCLEOTIDE SEQUENCE [LARGE SCALE GENOMIC DNA]</scope>
    <source>
        <strain evidence="7">cv. RG33-2</strain>
    </source>
</reference>
<dbReference type="GO" id="GO:0006457">
    <property type="term" value="P:protein folding"/>
    <property type="evidence" value="ECO:0007669"/>
    <property type="project" value="TreeGrafter"/>
</dbReference>
<dbReference type="GO" id="GO:0005516">
    <property type="term" value="F:calmodulin binding"/>
    <property type="evidence" value="ECO:0007669"/>
    <property type="project" value="UniProtKB-KW"/>
</dbReference>
<dbReference type="InterPro" id="IPR040400">
    <property type="entry name" value="BAG5/6/7/8"/>
</dbReference>
<proteinExistence type="predicted"/>
<feature type="compositionally biased region" description="Basic and acidic residues" evidence="4">
    <location>
        <begin position="234"/>
        <end position="256"/>
    </location>
</feature>
<dbReference type="Pfam" id="PF02179">
    <property type="entry name" value="BAG"/>
    <property type="match status" value="1"/>
</dbReference>
<feature type="compositionally biased region" description="Acidic residues" evidence="4">
    <location>
        <begin position="207"/>
        <end position="218"/>
    </location>
</feature>
<evidence type="ECO:0000259" key="5">
    <source>
        <dbReference type="PROSITE" id="PS51035"/>
    </source>
</evidence>
<evidence type="ECO:0000313" key="6">
    <source>
        <dbReference type="EMBL" id="PON91849.1"/>
    </source>
</evidence>
<keyword evidence="7" id="KW-1185">Reference proteome</keyword>
<feature type="compositionally biased region" description="Basic and acidic residues" evidence="4">
    <location>
        <begin position="194"/>
        <end position="206"/>
    </location>
</feature>
<dbReference type="AlphaFoldDB" id="A0A2P5F260"/>
<comment type="caution">
    <text evidence="6">The sequence shown here is derived from an EMBL/GenBank/DDBJ whole genome shotgun (WGS) entry which is preliminary data.</text>
</comment>
<dbReference type="InterPro" id="IPR003103">
    <property type="entry name" value="BAG_domain"/>
</dbReference>
<dbReference type="OrthoDB" id="1923217at2759"/>
<keyword evidence="2" id="KW-0143">Chaperone</keyword>
<feature type="coiled-coil region" evidence="3">
    <location>
        <begin position="70"/>
        <end position="97"/>
    </location>
</feature>
<dbReference type="GO" id="GO:0051087">
    <property type="term" value="F:protein-folding chaperone binding"/>
    <property type="evidence" value="ECO:0007669"/>
    <property type="project" value="InterPro"/>
</dbReference>
<feature type="domain" description="BAG" evidence="5">
    <location>
        <begin position="76"/>
        <end position="153"/>
    </location>
</feature>
<dbReference type="PROSITE" id="PS51035">
    <property type="entry name" value="BAG"/>
    <property type="match status" value="1"/>
</dbReference>
<evidence type="ECO:0000256" key="1">
    <source>
        <dbReference type="ARBA" id="ARBA00022860"/>
    </source>
</evidence>
<sequence>MESPYFSSRWSNFNPRTRYSPIVREVPVHRPARPSPKVVSIPVHFVGSERGRSESDSALKIQKVFRGFLVRRSMKKIAAIKREVDEIEKKMSQKETMELIRRDAKERLTVNETLMSLLFRLDSVKGVDSGVRVCRKTVIKKAIALQERVDAVVAGDQAPEESKESDEGPDSTQESEPKAPEVDPSLESLVDYSDSSKTDSDRTPEKEDQDPETEDDCDSELRNLAAEPTPNSGENKEKDESAMADAGDGKSEKEDKEASEDGDTMSESGSSGDPQSPMGAVEENVAAKEEDAMEIVEADKDGGNTKKEADNDKRSKELLERMVEENERMMALMADLYERNQLQTRLLSSLSQRVEQLERAFVCDKLRKKKKQRRAAADAAVDCLDKCPDATAKKCGNR</sequence>
<keyword evidence="1" id="KW-0112">Calmodulin-binding</keyword>
<dbReference type="STRING" id="63057.A0A2P5F260"/>
<evidence type="ECO:0000313" key="7">
    <source>
        <dbReference type="Proteomes" id="UP000237000"/>
    </source>
</evidence>
<dbReference type="PANTHER" id="PTHR33322">
    <property type="entry name" value="BAG DOMAIN CONTAINING PROTEIN, EXPRESSED"/>
    <property type="match status" value="1"/>
</dbReference>
<evidence type="ECO:0000256" key="2">
    <source>
        <dbReference type="ARBA" id="ARBA00023186"/>
    </source>
</evidence>
<dbReference type="SUPFAM" id="SSF63491">
    <property type="entry name" value="BAG domain"/>
    <property type="match status" value="1"/>
</dbReference>
<dbReference type="InterPro" id="IPR036533">
    <property type="entry name" value="BAG_dom_sf"/>
</dbReference>
<keyword evidence="3" id="KW-0175">Coiled coil</keyword>
<evidence type="ECO:0000256" key="4">
    <source>
        <dbReference type="SAM" id="MobiDB-lite"/>
    </source>
</evidence>
<dbReference type="Proteomes" id="UP000237000">
    <property type="component" value="Unassembled WGS sequence"/>
</dbReference>
<feature type="compositionally biased region" description="Basic and acidic residues" evidence="4">
    <location>
        <begin position="297"/>
        <end position="316"/>
    </location>
</feature>
<dbReference type="SMART" id="SM00264">
    <property type="entry name" value="BAG"/>
    <property type="match status" value="1"/>
</dbReference>
<dbReference type="EMBL" id="JXTC01000071">
    <property type="protein sequence ID" value="PON91849.1"/>
    <property type="molecule type" value="Genomic_DNA"/>
</dbReference>
<organism evidence="6 7">
    <name type="scientific">Trema orientale</name>
    <name type="common">Charcoal tree</name>
    <name type="synonym">Celtis orientalis</name>
    <dbReference type="NCBI Taxonomy" id="63057"/>
    <lineage>
        <taxon>Eukaryota</taxon>
        <taxon>Viridiplantae</taxon>
        <taxon>Streptophyta</taxon>
        <taxon>Embryophyta</taxon>
        <taxon>Tracheophyta</taxon>
        <taxon>Spermatophyta</taxon>
        <taxon>Magnoliopsida</taxon>
        <taxon>eudicotyledons</taxon>
        <taxon>Gunneridae</taxon>
        <taxon>Pentapetalae</taxon>
        <taxon>rosids</taxon>
        <taxon>fabids</taxon>
        <taxon>Rosales</taxon>
        <taxon>Cannabaceae</taxon>
        <taxon>Trema</taxon>
    </lineage>
</organism>
<dbReference type="GO" id="GO:0009506">
    <property type="term" value="C:plasmodesma"/>
    <property type="evidence" value="ECO:0007669"/>
    <property type="project" value="TreeGrafter"/>
</dbReference>
<dbReference type="PANTHER" id="PTHR33322:SF4">
    <property type="entry name" value="BAG DOMAIN CONTAINING PROTEIN, EXPRESSED"/>
    <property type="match status" value="1"/>
</dbReference>
<dbReference type="PROSITE" id="PS50096">
    <property type="entry name" value="IQ"/>
    <property type="match status" value="1"/>
</dbReference>
<feature type="coiled-coil region" evidence="3">
    <location>
        <begin position="319"/>
        <end position="360"/>
    </location>
</feature>
<dbReference type="Pfam" id="PF00612">
    <property type="entry name" value="IQ"/>
    <property type="match status" value="1"/>
</dbReference>
<dbReference type="InterPro" id="IPR000048">
    <property type="entry name" value="IQ_motif_EF-hand-BS"/>
</dbReference>
<accession>A0A2P5F260</accession>
<name>A0A2P5F260_TREOI</name>
<feature type="region of interest" description="Disordered" evidence="4">
    <location>
        <begin position="153"/>
        <end position="316"/>
    </location>
</feature>